<organism evidence="2 3">
    <name type="scientific">Nematostella vectensis</name>
    <name type="common">Starlet sea anemone</name>
    <dbReference type="NCBI Taxonomy" id="45351"/>
    <lineage>
        <taxon>Eukaryota</taxon>
        <taxon>Metazoa</taxon>
        <taxon>Cnidaria</taxon>
        <taxon>Anthozoa</taxon>
        <taxon>Hexacorallia</taxon>
        <taxon>Actiniaria</taxon>
        <taxon>Edwardsiidae</taxon>
        <taxon>Nematostella</taxon>
    </lineage>
</organism>
<evidence type="ECO:0000256" key="1">
    <source>
        <dbReference type="SAM" id="MobiDB-lite"/>
    </source>
</evidence>
<proteinExistence type="predicted"/>
<keyword evidence="3" id="KW-1185">Reference proteome</keyword>
<dbReference type="KEGG" id="nve:5521800"/>
<sequence>MEVTGTQLNSELNMPAVEKDTVSGSQGPVVSQEKINYWSKETVPPQAQTYPAHMELPVVVSSSQSSDPLLEKSVTAEGKQLAERTLLPSGQLPSTLASNAWEGKRRTDNWSNITQTKPIAAQMPNIKMPVSIAPNTPIQKGFVEENSSQFKPVEEVLSQLKHFQQQTVTSTMSDTTSVLPRNRQSVYAEVPDNRANTSVPQANPSLVLTHPLHSLLPKVTFPVAISTQALQLMTNTAVTHTSVEALSTAIVESTASGCHTKPSSPVISKLPSVVAPVELSSSGSTSQSIPDLLKGKVDAKLFPPRHYTFAYLQIGTWK</sequence>
<feature type="compositionally biased region" description="Polar residues" evidence="1">
    <location>
        <begin position="1"/>
        <end position="12"/>
    </location>
</feature>
<accession>A7RGF5</accession>
<gene>
    <name evidence="2" type="ORF">NEMVEDRAFT_v1g238066</name>
</gene>
<dbReference type="HOGENOM" id="CLU_875972_0_0_1"/>
<name>A7RGF5_NEMVE</name>
<evidence type="ECO:0000313" key="2">
    <source>
        <dbReference type="EMBL" id="EDO49419.1"/>
    </source>
</evidence>
<dbReference type="Proteomes" id="UP000001593">
    <property type="component" value="Unassembled WGS sequence"/>
</dbReference>
<dbReference type="OrthoDB" id="8062037at2759"/>
<dbReference type="InParanoid" id="A7RGF5"/>
<dbReference type="AlphaFoldDB" id="A7RGF5"/>
<evidence type="ECO:0000313" key="3">
    <source>
        <dbReference type="Proteomes" id="UP000001593"/>
    </source>
</evidence>
<feature type="non-terminal residue" evidence="2">
    <location>
        <position position="318"/>
    </location>
</feature>
<reference evidence="2 3" key="1">
    <citation type="journal article" date="2007" name="Science">
        <title>Sea anemone genome reveals ancestral eumetazoan gene repertoire and genomic organization.</title>
        <authorList>
            <person name="Putnam N.H."/>
            <person name="Srivastava M."/>
            <person name="Hellsten U."/>
            <person name="Dirks B."/>
            <person name="Chapman J."/>
            <person name="Salamov A."/>
            <person name="Terry A."/>
            <person name="Shapiro H."/>
            <person name="Lindquist E."/>
            <person name="Kapitonov V.V."/>
            <person name="Jurka J."/>
            <person name="Genikhovich G."/>
            <person name="Grigoriev I.V."/>
            <person name="Lucas S.M."/>
            <person name="Steele R.E."/>
            <person name="Finnerty J.R."/>
            <person name="Technau U."/>
            <person name="Martindale M.Q."/>
            <person name="Rokhsar D.S."/>
        </authorList>
    </citation>
    <scope>NUCLEOTIDE SEQUENCE [LARGE SCALE GENOMIC DNA]</scope>
    <source>
        <strain evidence="3">CH2 X CH6</strain>
    </source>
</reference>
<feature type="region of interest" description="Disordered" evidence="1">
    <location>
        <begin position="1"/>
        <end position="28"/>
    </location>
</feature>
<dbReference type="EMBL" id="DS469509">
    <property type="protein sequence ID" value="EDO49419.1"/>
    <property type="molecule type" value="Genomic_DNA"/>
</dbReference>
<protein>
    <submittedName>
        <fullName evidence="2">Uncharacterized protein</fullName>
    </submittedName>
</protein>